<name>A0AAD8LYY4_9APIA</name>
<keyword evidence="6" id="KW-1185">Reference proteome</keyword>
<organism evidence="5 6">
    <name type="scientific">Heracleum sosnowskyi</name>
    <dbReference type="NCBI Taxonomy" id="360622"/>
    <lineage>
        <taxon>Eukaryota</taxon>
        <taxon>Viridiplantae</taxon>
        <taxon>Streptophyta</taxon>
        <taxon>Embryophyta</taxon>
        <taxon>Tracheophyta</taxon>
        <taxon>Spermatophyta</taxon>
        <taxon>Magnoliopsida</taxon>
        <taxon>eudicotyledons</taxon>
        <taxon>Gunneridae</taxon>
        <taxon>Pentapetalae</taxon>
        <taxon>asterids</taxon>
        <taxon>campanulids</taxon>
        <taxon>Apiales</taxon>
        <taxon>Apiaceae</taxon>
        <taxon>Apioideae</taxon>
        <taxon>apioid superclade</taxon>
        <taxon>Tordylieae</taxon>
        <taxon>Tordyliinae</taxon>
        <taxon>Heracleum</taxon>
    </lineage>
</organism>
<reference evidence="5" key="2">
    <citation type="submission" date="2023-05" db="EMBL/GenBank/DDBJ databases">
        <authorList>
            <person name="Schelkunov M.I."/>
        </authorList>
    </citation>
    <scope>NUCLEOTIDE SEQUENCE</scope>
    <source>
        <strain evidence="5">Hsosn_3</strain>
        <tissue evidence="5">Leaf</tissue>
    </source>
</reference>
<dbReference type="PANTHER" id="PTHR45926">
    <property type="entry name" value="OSJNBA0053K19.4 PROTEIN"/>
    <property type="match status" value="1"/>
</dbReference>
<evidence type="ECO:0000313" key="5">
    <source>
        <dbReference type="EMBL" id="KAK1354406.1"/>
    </source>
</evidence>
<gene>
    <name evidence="5" type="ORF">POM88_047662</name>
</gene>
<dbReference type="Gene3D" id="1.20.920.10">
    <property type="entry name" value="Bromodomain-like"/>
    <property type="match status" value="1"/>
</dbReference>
<protein>
    <recommendedName>
        <fullName evidence="4">Bromo domain-containing protein</fullName>
    </recommendedName>
</protein>
<feature type="compositionally biased region" description="Basic and acidic residues" evidence="3">
    <location>
        <begin position="13"/>
        <end position="30"/>
    </location>
</feature>
<feature type="region of interest" description="Disordered" evidence="3">
    <location>
        <begin position="1"/>
        <end position="30"/>
    </location>
</feature>
<evidence type="ECO:0000256" key="2">
    <source>
        <dbReference type="PROSITE-ProRule" id="PRU00035"/>
    </source>
</evidence>
<feature type="domain" description="Bromo" evidence="4">
    <location>
        <begin position="44"/>
        <end position="110"/>
    </location>
</feature>
<dbReference type="AlphaFoldDB" id="A0AAD8LYY4"/>
<dbReference type="Proteomes" id="UP001237642">
    <property type="component" value="Unassembled WGS sequence"/>
</dbReference>
<dbReference type="PRINTS" id="PR00503">
    <property type="entry name" value="BROMODOMAIN"/>
</dbReference>
<accession>A0AAD8LYY4</accession>
<evidence type="ECO:0000256" key="3">
    <source>
        <dbReference type="SAM" id="MobiDB-lite"/>
    </source>
</evidence>
<dbReference type="SUPFAM" id="SSF47370">
    <property type="entry name" value="Bromodomain"/>
    <property type="match status" value="1"/>
</dbReference>
<dbReference type="PROSITE" id="PS50014">
    <property type="entry name" value="BROMODOMAIN_2"/>
    <property type="match status" value="1"/>
</dbReference>
<evidence type="ECO:0000256" key="1">
    <source>
        <dbReference type="ARBA" id="ARBA00023117"/>
    </source>
</evidence>
<reference evidence="5" key="1">
    <citation type="submission" date="2023-02" db="EMBL/GenBank/DDBJ databases">
        <title>Genome of toxic invasive species Heracleum sosnowskyi carries increased number of genes despite the absence of recent whole-genome duplications.</title>
        <authorList>
            <person name="Schelkunov M."/>
            <person name="Shtratnikova V."/>
            <person name="Makarenko M."/>
            <person name="Klepikova A."/>
            <person name="Omelchenko D."/>
            <person name="Novikova G."/>
            <person name="Obukhova E."/>
            <person name="Bogdanov V."/>
            <person name="Penin A."/>
            <person name="Logacheva M."/>
        </authorList>
    </citation>
    <scope>NUCLEOTIDE SEQUENCE</scope>
    <source>
        <strain evidence="5">Hsosn_3</strain>
        <tissue evidence="5">Leaf</tissue>
    </source>
</reference>
<evidence type="ECO:0000259" key="4">
    <source>
        <dbReference type="PROSITE" id="PS50014"/>
    </source>
</evidence>
<dbReference type="EMBL" id="JAUIZM010000011">
    <property type="protein sequence ID" value="KAK1354406.1"/>
    <property type="molecule type" value="Genomic_DNA"/>
</dbReference>
<dbReference type="Pfam" id="PF00439">
    <property type="entry name" value="Bromodomain"/>
    <property type="match status" value="1"/>
</dbReference>
<dbReference type="InterPro" id="IPR036427">
    <property type="entry name" value="Bromodomain-like_sf"/>
</dbReference>
<sequence length="110" mass="12906">MQQGQKRVMQISPERETKRKKTMETRKAEEAMMRKCGEILEKLMNSKHGWVFNEPVDVVAFGLKDYYEVVKHPMDLGTVKSKLEILNVHRSMNNYPGRSSELFMQQDLSE</sequence>
<dbReference type="InterPro" id="IPR001487">
    <property type="entry name" value="Bromodomain"/>
</dbReference>
<evidence type="ECO:0000313" key="6">
    <source>
        <dbReference type="Proteomes" id="UP001237642"/>
    </source>
</evidence>
<proteinExistence type="predicted"/>
<dbReference type="SMART" id="SM00297">
    <property type="entry name" value="BROMO"/>
    <property type="match status" value="1"/>
</dbReference>
<keyword evidence="1 2" id="KW-0103">Bromodomain</keyword>
<comment type="caution">
    <text evidence="5">The sequence shown here is derived from an EMBL/GenBank/DDBJ whole genome shotgun (WGS) entry which is preliminary data.</text>
</comment>